<protein>
    <submittedName>
        <fullName evidence="1">Uncharacterized protein</fullName>
    </submittedName>
</protein>
<reference evidence="1" key="1">
    <citation type="journal article" date="2017" name="Infect. Genet. Evol.">
        <title>Plasmid dynamics in Vibrio parahaemolyticus strains related to shrimp Acute Hepatopancreatic Necrosis Syndrome (AHPNS).</title>
        <authorList>
            <person name="Theethakaew C."/>
            <person name="Nakamura S."/>
            <person name="Motooka D."/>
            <person name="Matsuda S."/>
            <person name="Kodama T."/>
            <person name="Chonsin K."/>
            <person name="Suthienkul O."/>
            <person name="Iida T."/>
        </authorList>
    </citation>
    <scope>NUCLEOTIDE SEQUENCE</scope>
    <source>
        <strain evidence="1">VPE61</strain>
        <plasmid evidence="1">pVPE61a</plasmid>
    </source>
</reference>
<accession>A0A1Y1BAE4</accession>
<dbReference type="EMBL" id="AP014860">
    <property type="protein sequence ID" value="BAX56840.1"/>
    <property type="molecule type" value="Genomic_DNA"/>
</dbReference>
<name>A0A1Y1BAE4_VIBPH</name>
<evidence type="ECO:0000313" key="1">
    <source>
        <dbReference type="EMBL" id="BAX56840.1"/>
    </source>
</evidence>
<geneLocation type="plasmid" evidence="1">
    <name>pVPE61a</name>
</geneLocation>
<proteinExistence type="predicted"/>
<sequence length="37" mass="4147">MPTSSLIRKGVTVNQLQQNNQLIPMNLRIKVEIANAI</sequence>
<keyword evidence="1" id="KW-0614">Plasmid</keyword>
<dbReference type="AlphaFoldDB" id="A0A1Y1BAE4"/>
<organism evidence="1">
    <name type="scientific">Vibrio parahaemolyticus</name>
    <dbReference type="NCBI Taxonomy" id="670"/>
    <lineage>
        <taxon>Bacteria</taxon>
        <taxon>Pseudomonadati</taxon>
        <taxon>Pseudomonadota</taxon>
        <taxon>Gammaproteobacteria</taxon>
        <taxon>Vibrionales</taxon>
        <taxon>Vibrionaceae</taxon>
        <taxon>Vibrio</taxon>
    </lineage>
</organism>